<evidence type="ECO:0000256" key="10">
    <source>
        <dbReference type="ARBA" id="ARBA00059110"/>
    </source>
</evidence>
<proteinExistence type="inferred from homology"/>
<dbReference type="PIRSF" id="PIRSF002155">
    <property type="entry name" value="Ribosomal_L1"/>
    <property type="match status" value="1"/>
</dbReference>
<dbReference type="HAMAP" id="MF_01318_B">
    <property type="entry name" value="Ribosomal_uL1_B"/>
    <property type="match status" value="1"/>
</dbReference>
<evidence type="ECO:0000256" key="2">
    <source>
        <dbReference type="ARBA" id="ARBA00022491"/>
    </source>
</evidence>
<dbReference type="KEGG" id="bhb:M9394_01185"/>
<dbReference type="Pfam" id="PF00687">
    <property type="entry name" value="Ribosomal_L1"/>
    <property type="match status" value="1"/>
</dbReference>
<keyword evidence="2 11" id="KW-0678">Repressor</keyword>
<dbReference type="RefSeq" id="WP_250248058.1">
    <property type="nucleotide sequence ID" value="NZ_CP097750.1"/>
</dbReference>
<dbReference type="InterPro" id="IPR023674">
    <property type="entry name" value="Ribosomal_uL1-like"/>
</dbReference>
<dbReference type="InterPro" id="IPR023673">
    <property type="entry name" value="Ribosomal_uL1_CS"/>
</dbReference>
<dbReference type="NCBIfam" id="TIGR01169">
    <property type="entry name" value="rplA_bact"/>
    <property type="match status" value="1"/>
</dbReference>
<keyword evidence="7 11" id="KW-0689">Ribosomal protein</keyword>
<dbReference type="CDD" id="cd00403">
    <property type="entry name" value="Ribosomal_L1"/>
    <property type="match status" value="1"/>
</dbReference>
<dbReference type="GO" id="GO:0006412">
    <property type="term" value="P:translation"/>
    <property type="evidence" value="ECO:0007669"/>
    <property type="project" value="UniProtKB-UniRule"/>
</dbReference>
<reference evidence="14" key="1">
    <citation type="submission" date="2022-05" db="EMBL/GenBank/DDBJ databases">
        <title>Impact of host demography and evolutionary history on endosymbiont molecular evolution: a test in carpenter ants (Genus Camponotus) and their Blochmannia endosymbionts.</title>
        <authorList>
            <person name="Manthey J.D."/>
            <person name="Giron J.C."/>
            <person name="Hruska J.P."/>
        </authorList>
    </citation>
    <scope>NUCLEOTIDE SEQUENCE</scope>
    <source>
        <strain evidence="14">C-049</strain>
        <strain evidence="13">C-050</strain>
    </source>
</reference>
<evidence type="ECO:0000256" key="12">
    <source>
        <dbReference type="RuleBase" id="RU000659"/>
    </source>
</evidence>
<dbReference type="GO" id="GO:0019843">
    <property type="term" value="F:rRNA binding"/>
    <property type="evidence" value="ECO:0007669"/>
    <property type="project" value="UniProtKB-UniRule"/>
</dbReference>
<evidence type="ECO:0000256" key="7">
    <source>
        <dbReference type="ARBA" id="ARBA00022980"/>
    </source>
</evidence>
<dbReference type="EMBL" id="CP097751">
    <property type="protein sequence ID" value="URJ27742.1"/>
    <property type="molecule type" value="Genomic_DNA"/>
</dbReference>
<evidence type="ECO:0000256" key="6">
    <source>
        <dbReference type="ARBA" id="ARBA00022884"/>
    </source>
</evidence>
<keyword evidence="16" id="KW-1185">Reference proteome</keyword>
<dbReference type="GO" id="GO:0000049">
    <property type="term" value="F:tRNA binding"/>
    <property type="evidence" value="ECO:0007669"/>
    <property type="project" value="UniProtKB-KW"/>
</dbReference>
<comment type="similarity">
    <text evidence="1 11 12">Belongs to the universal ribosomal protein uL1 family.</text>
</comment>
<protein>
    <recommendedName>
        <fullName evidence="9 11">Large ribosomal subunit protein uL1</fullName>
    </recommendedName>
</protein>
<dbReference type="SUPFAM" id="SSF56808">
    <property type="entry name" value="Ribosomal protein L1"/>
    <property type="match status" value="1"/>
</dbReference>
<dbReference type="InterPro" id="IPR028364">
    <property type="entry name" value="Ribosomal_uL1/biogenesis"/>
</dbReference>
<dbReference type="GO" id="GO:0006417">
    <property type="term" value="P:regulation of translation"/>
    <property type="evidence" value="ECO:0007669"/>
    <property type="project" value="UniProtKB-KW"/>
</dbReference>
<evidence type="ECO:0000313" key="16">
    <source>
        <dbReference type="Proteomes" id="UP001056483"/>
    </source>
</evidence>
<comment type="function">
    <text evidence="10 11">Protein L1 is also a translational repressor protein, it controls the translation of the L11 operon by binding to its mRNA.</text>
</comment>
<keyword evidence="8 11" id="KW-0687">Ribonucleoprotein</keyword>
<comment type="function">
    <text evidence="11">Binds directly to 23S rRNA. The L1 stalk is quite mobile in the ribosome, and is involved in E site tRNA release.</text>
</comment>
<evidence type="ECO:0000313" key="15">
    <source>
        <dbReference type="Proteomes" id="UP001056323"/>
    </source>
</evidence>
<organism evidence="14 15">
    <name type="scientific">Candidatus Blochmanniella camponoti</name>
    <dbReference type="NCBI Taxonomy" id="108080"/>
    <lineage>
        <taxon>Bacteria</taxon>
        <taxon>Pseudomonadati</taxon>
        <taxon>Pseudomonadota</taxon>
        <taxon>Gammaproteobacteria</taxon>
        <taxon>Enterobacterales</taxon>
        <taxon>Enterobacteriaceae</taxon>
        <taxon>ant endosymbionts</taxon>
        <taxon>Candidatus Blochmanniella</taxon>
    </lineage>
</organism>
<dbReference type="EMBL" id="CP097750">
    <property type="protein sequence ID" value="URJ24388.1"/>
    <property type="molecule type" value="Genomic_DNA"/>
</dbReference>
<evidence type="ECO:0000256" key="11">
    <source>
        <dbReference type="HAMAP-Rule" id="MF_01318"/>
    </source>
</evidence>
<evidence type="ECO:0000256" key="1">
    <source>
        <dbReference type="ARBA" id="ARBA00010531"/>
    </source>
</evidence>
<evidence type="ECO:0000256" key="8">
    <source>
        <dbReference type="ARBA" id="ARBA00023274"/>
    </source>
</evidence>
<keyword evidence="5 11" id="KW-0810">Translation regulation</keyword>
<evidence type="ECO:0000313" key="14">
    <source>
        <dbReference type="EMBL" id="URJ27742.1"/>
    </source>
</evidence>
<dbReference type="InterPro" id="IPR005878">
    <property type="entry name" value="Ribosom_uL1_bac-type"/>
</dbReference>
<keyword evidence="4 11" id="KW-0699">rRNA-binding</keyword>
<evidence type="ECO:0000256" key="9">
    <source>
        <dbReference type="ARBA" id="ARBA00035241"/>
    </source>
</evidence>
<dbReference type="FunFam" id="3.40.50.790:FF:000001">
    <property type="entry name" value="50S ribosomal protein L1"/>
    <property type="match status" value="1"/>
</dbReference>
<keyword evidence="3 11" id="KW-0820">tRNA-binding</keyword>
<dbReference type="Proteomes" id="UP001056483">
    <property type="component" value="Chromosome"/>
</dbReference>
<dbReference type="AlphaFoldDB" id="A0AAE9L6E7"/>
<evidence type="ECO:0000313" key="13">
    <source>
        <dbReference type="EMBL" id="URJ24388.1"/>
    </source>
</evidence>
<dbReference type="PANTHER" id="PTHR36427">
    <property type="entry name" value="54S RIBOSOMAL PROTEIN L1, MITOCHONDRIAL"/>
    <property type="match status" value="1"/>
</dbReference>
<keyword evidence="6 11" id="KW-0694">RNA-binding</keyword>
<dbReference type="GO" id="GO:0022625">
    <property type="term" value="C:cytosolic large ribosomal subunit"/>
    <property type="evidence" value="ECO:0007669"/>
    <property type="project" value="TreeGrafter"/>
</dbReference>
<evidence type="ECO:0000256" key="4">
    <source>
        <dbReference type="ARBA" id="ARBA00022730"/>
    </source>
</evidence>
<dbReference type="Proteomes" id="UP001056323">
    <property type="component" value="Chromosome"/>
</dbReference>
<dbReference type="PANTHER" id="PTHR36427:SF3">
    <property type="entry name" value="LARGE RIBOSOMAL SUBUNIT PROTEIN UL1M"/>
    <property type="match status" value="1"/>
</dbReference>
<dbReference type="InterPro" id="IPR016095">
    <property type="entry name" value="Ribosomal_uL1_3-a/b-sand"/>
</dbReference>
<evidence type="ECO:0000256" key="5">
    <source>
        <dbReference type="ARBA" id="ARBA00022845"/>
    </source>
</evidence>
<gene>
    <name evidence="11 14" type="primary">rplA</name>
    <name evidence="14" type="ORF">M9394_01185</name>
    <name evidence="13" type="ORF">M9404_02545</name>
</gene>
<dbReference type="Gene3D" id="3.30.190.20">
    <property type="match status" value="1"/>
</dbReference>
<name>A0AAE9L6E7_9ENTR</name>
<dbReference type="InterPro" id="IPR002143">
    <property type="entry name" value="Ribosomal_uL1"/>
</dbReference>
<sequence>MTGKLSKRMRMMRNCADTSIQYHVLDGLELLKKMARVKFVESVDTAINLGINARKSDQNIRSNVILPHGIGRDIHVAVFTQGDNIVLAKNAGADLVGLEDLYDQIKNKNYRPDVVIASPDVMNIVSKLGPILGPRGLMPNLKMGTVSHDVAESVKNVKLGQIRYKNDKNGIIHSTIGKINFDLIQLKENLEALIVSLKQAKPILYKGTYIKKITISTTMGRSISIDRNSLCVAIN</sequence>
<accession>A0AAE9L6E7</accession>
<dbReference type="Gene3D" id="3.40.50.790">
    <property type="match status" value="1"/>
</dbReference>
<dbReference type="PROSITE" id="PS01199">
    <property type="entry name" value="RIBOSOMAL_L1"/>
    <property type="match status" value="1"/>
</dbReference>
<comment type="subunit">
    <text evidence="11">Part of the 50S ribosomal subunit.</text>
</comment>
<dbReference type="GO" id="GO:0003735">
    <property type="term" value="F:structural constituent of ribosome"/>
    <property type="evidence" value="ECO:0007669"/>
    <property type="project" value="InterPro"/>
</dbReference>
<evidence type="ECO:0000256" key="3">
    <source>
        <dbReference type="ARBA" id="ARBA00022555"/>
    </source>
</evidence>